<keyword evidence="2" id="KW-1185">Reference proteome</keyword>
<dbReference type="EMBL" id="ASPP01025254">
    <property type="protein sequence ID" value="ETO08222.1"/>
    <property type="molecule type" value="Genomic_DNA"/>
</dbReference>
<reference evidence="1 2" key="1">
    <citation type="journal article" date="2013" name="Curr. Biol.">
        <title>The Genome of the Foraminiferan Reticulomyxa filosa.</title>
        <authorList>
            <person name="Glockner G."/>
            <person name="Hulsmann N."/>
            <person name="Schleicher M."/>
            <person name="Noegel A.A."/>
            <person name="Eichinger L."/>
            <person name="Gallinger C."/>
            <person name="Pawlowski J."/>
            <person name="Sierra R."/>
            <person name="Euteneuer U."/>
            <person name="Pillet L."/>
            <person name="Moustafa A."/>
            <person name="Platzer M."/>
            <person name="Groth M."/>
            <person name="Szafranski K."/>
            <person name="Schliwa M."/>
        </authorList>
    </citation>
    <scope>NUCLEOTIDE SEQUENCE [LARGE SCALE GENOMIC DNA]</scope>
</reference>
<evidence type="ECO:0000313" key="2">
    <source>
        <dbReference type="Proteomes" id="UP000023152"/>
    </source>
</evidence>
<dbReference type="AlphaFoldDB" id="X6M423"/>
<comment type="caution">
    <text evidence="1">The sequence shown here is derived from an EMBL/GenBank/DDBJ whole genome shotgun (WGS) entry which is preliminary data.</text>
</comment>
<organism evidence="1 2">
    <name type="scientific">Reticulomyxa filosa</name>
    <dbReference type="NCBI Taxonomy" id="46433"/>
    <lineage>
        <taxon>Eukaryota</taxon>
        <taxon>Sar</taxon>
        <taxon>Rhizaria</taxon>
        <taxon>Retaria</taxon>
        <taxon>Foraminifera</taxon>
        <taxon>Monothalamids</taxon>
        <taxon>Reticulomyxidae</taxon>
        <taxon>Reticulomyxa</taxon>
    </lineage>
</organism>
<sequence>MKKKMDTKQHILFFFKKKKTKTRKFLNLHIKLKQANENNSNNKKLSVRFCRSNIVHCVFVLFFIDRCDHLNLIIGVGDACTNPNIRTYPKAYIKAFAKIVIQKIIIFERQQETKGVDDDINHQADCPNEKGIQA</sequence>
<name>X6M423_RETFI</name>
<protein>
    <submittedName>
        <fullName evidence="1">Uncharacterized protein</fullName>
    </submittedName>
</protein>
<proteinExistence type="predicted"/>
<evidence type="ECO:0000313" key="1">
    <source>
        <dbReference type="EMBL" id="ETO08222.1"/>
    </source>
</evidence>
<dbReference type="Proteomes" id="UP000023152">
    <property type="component" value="Unassembled WGS sequence"/>
</dbReference>
<accession>X6M423</accession>
<gene>
    <name evidence="1" type="ORF">RFI_29167</name>
</gene>